<dbReference type="InterPro" id="IPR058719">
    <property type="entry name" value="WHD_LYAR"/>
</dbReference>
<dbReference type="PANTHER" id="PTHR13100:SF10">
    <property type="entry name" value="CELL GROWTH-REGULATING NUCLEOLAR PROTEIN"/>
    <property type="match status" value="1"/>
</dbReference>
<dbReference type="FunFam" id="3.30.1490.490:FF:000001">
    <property type="entry name" value="cell growth-regulating nucleolar protein-like"/>
    <property type="match status" value="1"/>
</dbReference>
<feature type="compositionally biased region" description="Low complexity" evidence="10">
    <location>
        <begin position="273"/>
        <end position="286"/>
    </location>
</feature>
<dbReference type="PROSITE" id="PS51804">
    <property type="entry name" value="ZF_C2HC_LYAR"/>
    <property type="match status" value="2"/>
</dbReference>
<dbReference type="GO" id="GO:0008270">
    <property type="term" value="F:zinc ion binding"/>
    <property type="evidence" value="ECO:0007669"/>
    <property type="project" value="UniProtKB-KW"/>
</dbReference>
<evidence type="ECO:0000259" key="11">
    <source>
        <dbReference type="Pfam" id="PF08790"/>
    </source>
</evidence>
<evidence type="ECO:0008006" key="16">
    <source>
        <dbReference type="Google" id="ProtNLM"/>
    </source>
</evidence>
<sequence length="377" mass="37496">MVFFNCEGCNESLKKAQVEKHVFTCPARNCWAVTCIDCNVTFKGDDYATHTTCISEAEKYEKTVYKGNKGKPVKKNPQDAWMDLVTEAAASAATPPAVRAHLQRMADFGNVPRQEKKFRNFLQNSLKLWDAGAIDAIWRHLEALRAAQRQAGDAAAAAPLPAAAAAEVADGPPAVVAESHDGAAAAAAQGDGRPAATAGAVKKRRRDAAAEGVAADSEATSGAAANGAGAACAGKAKKRRRAAEGGAEGAAAAEAAGGGADAHANGGGGGNSSGAADGGDATEGAQNGAGGNGSASSDTPDLARAAKRALKAAPGGCMSVKALGKAVAAAAAAAGGGGGASKKEAKALFKRALAAGVRGVTVEGDMARLNKAKPPKQ</sequence>
<accession>A0A835Z9A3</accession>
<keyword evidence="15" id="KW-1185">Reference proteome</keyword>
<comment type="subcellular location">
    <subcellularLocation>
        <location evidence="2">Cytoplasm</location>
    </subcellularLocation>
    <subcellularLocation>
        <location evidence="1">Nucleus</location>
    </subcellularLocation>
</comment>
<dbReference type="InterPro" id="IPR036236">
    <property type="entry name" value="Znf_C2H2_sf"/>
</dbReference>
<keyword evidence="5 9" id="KW-0863">Zinc-finger</keyword>
<dbReference type="EMBL" id="JAFCMP010000039">
    <property type="protein sequence ID" value="KAG5190112.1"/>
    <property type="molecule type" value="Genomic_DNA"/>
</dbReference>
<dbReference type="Gene3D" id="3.30.1490.490">
    <property type="match status" value="1"/>
</dbReference>
<dbReference type="SUPFAM" id="SSF57667">
    <property type="entry name" value="beta-beta-alpha zinc fingers"/>
    <property type="match status" value="2"/>
</dbReference>
<feature type="region of interest" description="Disordered" evidence="10">
    <location>
        <begin position="258"/>
        <end position="301"/>
    </location>
</feature>
<dbReference type="Pfam" id="PF25879">
    <property type="entry name" value="WHD_LYAR"/>
    <property type="match status" value="1"/>
</dbReference>
<dbReference type="GO" id="GO:0003677">
    <property type="term" value="F:DNA binding"/>
    <property type="evidence" value="ECO:0007669"/>
    <property type="project" value="InterPro"/>
</dbReference>
<dbReference type="FunFam" id="1.10.10.2100:FF:000002">
    <property type="entry name" value="cell growth-regulating nucleolar protein-like"/>
    <property type="match status" value="1"/>
</dbReference>
<organism evidence="14 15">
    <name type="scientific">Tribonema minus</name>
    <dbReference type="NCBI Taxonomy" id="303371"/>
    <lineage>
        <taxon>Eukaryota</taxon>
        <taxon>Sar</taxon>
        <taxon>Stramenopiles</taxon>
        <taxon>Ochrophyta</taxon>
        <taxon>PX clade</taxon>
        <taxon>Xanthophyceae</taxon>
        <taxon>Tribonematales</taxon>
        <taxon>Tribonemataceae</taxon>
        <taxon>Tribonema</taxon>
    </lineage>
</organism>
<evidence type="ECO:0000256" key="6">
    <source>
        <dbReference type="ARBA" id="ARBA00022833"/>
    </source>
</evidence>
<evidence type="ECO:0000259" key="13">
    <source>
        <dbReference type="Pfam" id="PF25879"/>
    </source>
</evidence>
<feature type="domain" description="Cell growth-regulating nucleolar protein-like winged helix" evidence="13">
    <location>
        <begin position="302"/>
        <end position="370"/>
    </location>
</feature>
<dbReference type="GO" id="GO:0000122">
    <property type="term" value="P:negative regulation of transcription by RNA polymerase II"/>
    <property type="evidence" value="ECO:0007669"/>
    <property type="project" value="UniProtKB-ARBA"/>
</dbReference>
<keyword evidence="8" id="KW-0539">Nucleus</keyword>
<feature type="compositionally biased region" description="Gly residues" evidence="10">
    <location>
        <begin position="258"/>
        <end position="272"/>
    </location>
</feature>
<gene>
    <name evidence="14" type="ORF">JKP88DRAFT_299835</name>
</gene>
<evidence type="ECO:0000256" key="1">
    <source>
        <dbReference type="ARBA" id="ARBA00004123"/>
    </source>
</evidence>
<dbReference type="GO" id="GO:0006364">
    <property type="term" value="P:rRNA processing"/>
    <property type="evidence" value="ECO:0007669"/>
    <property type="project" value="TreeGrafter"/>
</dbReference>
<keyword evidence="7" id="KW-0175">Coiled coil</keyword>
<dbReference type="Pfam" id="PF08790">
    <property type="entry name" value="zf-LYAR"/>
    <property type="match status" value="1"/>
</dbReference>
<dbReference type="PANTHER" id="PTHR13100">
    <property type="entry name" value="CELL GROWTH-REGULATING NUCLEOLAR PROTEIN LYAR"/>
    <property type="match status" value="1"/>
</dbReference>
<proteinExistence type="predicted"/>
<dbReference type="GO" id="GO:0005737">
    <property type="term" value="C:cytoplasm"/>
    <property type="evidence" value="ECO:0007669"/>
    <property type="project" value="UniProtKB-SubCell"/>
</dbReference>
<evidence type="ECO:0000313" key="14">
    <source>
        <dbReference type="EMBL" id="KAG5190112.1"/>
    </source>
</evidence>
<dbReference type="InterPro" id="IPR041010">
    <property type="entry name" value="Znf-ACC"/>
</dbReference>
<keyword evidence="3" id="KW-0479">Metal-binding</keyword>
<feature type="compositionally biased region" description="Low complexity" evidence="10">
    <location>
        <begin position="179"/>
        <end position="198"/>
    </location>
</feature>
<evidence type="ECO:0000256" key="8">
    <source>
        <dbReference type="ARBA" id="ARBA00023242"/>
    </source>
</evidence>
<comment type="caution">
    <text evidence="14">The sequence shown here is derived from an EMBL/GenBank/DDBJ whole genome shotgun (WGS) entry which is preliminary data.</text>
</comment>
<dbReference type="OrthoDB" id="21474at2759"/>
<evidence type="ECO:0000256" key="3">
    <source>
        <dbReference type="ARBA" id="ARBA00022723"/>
    </source>
</evidence>
<dbReference type="Gene3D" id="1.10.10.2100">
    <property type="match status" value="1"/>
</dbReference>
<protein>
    <recommendedName>
        <fullName evidence="16">Zinc finger C2H2 LYAR-type domain-containing protein</fullName>
    </recommendedName>
</protein>
<dbReference type="InterPro" id="IPR039999">
    <property type="entry name" value="LYAR"/>
</dbReference>
<feature type="domain" description="Zinc finger C2H2 LYAR-type" evidence="11">
    <location>
        <begin position="33"/>
        <end position="60"/>
    </location>
</feature>
<evidence type="ECO:0000256" key="2">
    <source>
        <dbReference type="ARBA" id="ARBA00004496"/>
    </source>
</evidence>
<dbReference type="GO" id="GO:0005730">
    <property type="term" value="C:nucleolus"/>
    <property type="evidence" value="ECO:0007669"/>
    <property type="project" value="TreeGrafter"/>
</dbReference>
<evidence type="ECO:0000313" key="15">
    <source>
        <dbReference type="Proteomes" id="UP000664859"/>
    </source>
</evidence>
<evidence type="ECO:0000256" key="10">
    <source>
        <dbReference type="SAM" id="MobiDB-lite"/>
    </source>
</evidence>
<dbReference type="InterPro" id="IPR014898">
    <property type="entry name" value="Znf_C2H2_LYAR"/>
</dbReference>
<evidence type="ECO:0000256" key="5">
    <source>
        <dbReference type="ARBA" id="ARBA00022771"/>
    </source>
</evidence>
<feature type="region of interest" description="Disordered" evidence="10">
    <location>
        <begin position="179"/>
        <end position="204"/>
    </location>
</feature>
<evidence type="ECO:0000256" key="4">
    <source>
        <dbReference type="ARBA" id="ARBA00022737"/>
    </source>
</evidence>
<evidence type="ECO:0000256" key="7">
    <source>
        <dbReference type="ARBA" id="ARBA00023054"/>
    </source>
</evidence>
<dbReference type="Proteomes" id="UP000664859">
    <property type="component" value="Unassembled WGS sequence"/>
</dbReference>
<dbReference type="AlphaFoldDB" id="A0A835Z9A3"/>
<name>A0A835Z9A3_9STRA</name>
<reference evidence="14" key="1">
    <citation type="submission" date="2021-02" db="EMBL/GenBank/DDBJ databases">
        <title>First Annotated Genome of the Yellow-green Alga Tribonema minus.</title>
        <authorList>
            <person name="Mahan K.M."/>
        </authorList>
    </citation>
    <scope>NUCLEOTIDE SEQUENCE</scope>
    <source>
        <strain evidence="14">UTEX B ZZ1240</strain>
    </source>
</reference>
<evidence type="ECO:0000259" key="12">
    <source>
        <dbReference type="Pfam" id="PF17848"/>
    </source>
</evidence>
<evidence type="ECO:0000256" key="9">
    <source>
        <dbReference type="PROSITE-ProRule" id="PRU01145"/>
    </source>
</evidence>
<feature type="domain" description="Acetyl-coA carboxylase zinc finger" evidence="12">
    <location>
        <begin position="3"/>
        <end position="26"/>
    </location>
</feature>
<keyword evidence="6" id="KW-0862">Zinc</keyword>
<dbReference type="Pfam" id="PF17848">
    <property type="entry name" value="Zn_ribbon_ACC"/>
    <property type="match status" value="1"/>
</dbReference>
<keyword evidence="4" id="KW-0677">Repeat</keyword>